<gene>
    <name evidence="1" type="ORF">D5R55_32110</name>
</gene>
<dbReference type="EMBL" id="CP034547">
    <property type="protein sequence ID" value="AZQ55478.1"/>
    <property type="molecule type" value="Genomic_DNA"/>
</dbReference>
<organism evidence="1 2">
    <name type="scientific">Burkholderia cenocepacia</name>
    <dbReference type="NCBI Taxonomy" id="95486"/>
    <lineage>
        <taxon>Bacteria</taxon>
        <taxon>Pseudomonadati</taxon>
        <taxon>Pseudomonadota</taxon>
        <taxon>Betaproteobacteria</taxon>
        <taxon>Burkholderiales</taxon>
        <taxon>Burkholderiaceae</taxon>
        <taxon>Burkholderia</taxon>
        <taxon>Burkholderia cepacia complex</taxon>
    </lineage>
</organism>
<evidence type="ECO:0000313" key="1">
    <source>
        <dbReference type="EMBL" id="AZQ55478.1"/>
    </source>
</evidence>
<sequence length="120" mass="13787">MIRYRPNDIQKFFCYVYEWIDNLNFCLPASDFVDDWRAYEKSAGEKFSRHGWNGEGRIELMWLPPFALGGILANGVDDFLNVVGNSWSHGLVIWHVKQARDGLSFILSSVKLSLPDFGVN</sequence>
<reference evidence="1 2" key="1">
    <citation type="submission" date="2018-12" db="EMBL/GenBank/DDBJ databases">
        <title>Cadmium resistance mechanism in endophytic bacteria Burkholderia cenocepacia YG-3.</title>
        <authorList>
            <person name="Zhang X."/>
            <person name="Wang X."/>
            <person name="Zhu Y."/>
        </authorList>
    </citation>
    <scope>NUCLEOTIDE SEQUENCE [LARGE SCALE GENOMIC DNA]</scope>
    <source>
        <strain evidence="1 2">YG-3</strain>
    </source>
</reference>
<proteinExistence type="predicted"/>
<dbReference type="AlphaFoldDB" id="A0A3S9NI75"/>
<accession>A0A3S9NI75</accession>
<evidence type="ECO:0000313" key="2">
    <source>
        <dbReference type="Proteomes" id="UP000277191"/>
    </source>
</evidence>
<dbReference type="Proteomes" id="UP000277191">
    <property type="component" value="Chromosome 3"/>
</dbReference>
<name>A0A3S9NI75_9BURK</name>
<protein>
    <submittedName>
        <fullName evidence="1">Uncharacterized protein</fullName>
    </submittedName>
</protein>